<keyword evidence="1" id="KW-1133">Transmembrane helix</keyword>
<evidence type="ECO:0000256" key="1">
    <source>
        <dbReference type="SAM" id="Phobius"/>
    </source>
</evidence>
<evidence type="ECO:0000313" key="2">
    <source>
        <dbReference type="EMBL" id="SMF23433.1"/>
    </source>
</evidence>
<dbReference type="SUPFAM" id="SSF48695">
    <property type="entry name" value="Multiheme cytochromes"/>
    <property type="match status" value="1"/>
</dbReference>
<keyword evidence="1" id="KW-0472">Membrane</keyword>
<keyword evidence="1" id="KW-0812">Transmembrane</keyword>
<dbReference type="OrthoDB" id="9814800at2"/>
<feature type="transmembrane region" description="Helical" evidence="1">
    <location>
        <begin position="15"/>
        <end position="34"/>
    </location>
</feature>
<dbReference type="AlphaFoldDB" id="A0A1X7DX95"/>
<evidence type="ECO:0000313" key="3">
    <source>
        <dbReference type="Proteomes" id="UP000192936"/>
    </source>
</evidence>
<dbReference type="PANTHER" id="PTHR39425">
    <property type="entry name" value="LIPOPROTEIN CYTOCHROME C"/>
    <property type="match status" value="1"/>
</dbReference>
<sequence length="217" mass="23957">MPGVFSPTANIATKLVLYTLLAGLVTLVGGAWFFPSTTYATRQGIVQPQPVPFSHEHHVGGLGLDCRYCHTSVEESPTAGLPPTHTCMTCHSQIWTNADLLAPVRQSLATGKPIRWNRVNTLPDYVFFNHSIHVAKGVACTTCHGPVDTMPLTWKGASLQMSWCLDCHRDPAPNLRPKEEVFDTDWKRTAATPSGEQLMARYHIHPETLSDCSVCHR</sequence>
<dbReference type="EMBL" id="FXAK01000001">
    <property type="protein sequence ID" value="SMF23433.1"/>
    <property type="molecule type" value="Genomic_DNA"/>
</dbReference>
<organism evidence="2 3">
    <name type="scientific">Azospirillum oryzae</name>
    <dbReference type="NCBI Taxonomy" id="286727"/>
    <lineage>
        <taxon>Bacteria</taxon>
        <taxon>Pseudomonadati</taxon>
        <taxon>Pseudomonadota</taxon>
        <taxon>Alphaproteobacteria</taxon>
        <taxon>Rhodospirillales</taxon>
        <taxon>Azospirillaceae</taxon>
        <taxon>Azospirillum</taxon>
    </lineage>
</organism>
<dbReference type="Gene3D" id="3.90.10.10">
    <property type="entry name" value="Cytochrome C3"/>
    <property type="match status" value="2"/>
</dbReference>
<dbReference type="InterPro" id="IPR036280">
    <property type="entry name" value="Multihaem_cyt_sf"/>
</dbReference>
<reference evidence="2 3" key="1">
    <citation type="submission" date="2017-04" db="EMBL/GenBank/DDBJ databases">
        <authorList>
            <person name="Afonso C.L."/>
            <person name="Miller P.J."/>
            <person name="Scott M.A."/>
            <person name="Spackman E."/>
            <person name="Goraichik I."/>
            <person name="Dimitrov K.M."/>
            <person name="Suarez D.L."/>
            <person name="Swayne D.E."/>
        </authorList>
    </citation>
    <scope>NUCLEOTIDE SEQUENCE [LARGE SCALE GENOMIC DNA]</scope>
    <source>
        <strain evidence="2 3">A2P</strain>
    </source>
</reference>
<protein>
    <submittedName>
        <fullName evidence="2">Quinol:cytochrome c oxidoreductase pentaheme cytochrome subunit</fullName>
    </submittedName>
</protein>
<accession>A0A1X7DX95</accession>
<name>A0A1X7DX95_9PROT</name>
<dbReference type="PANTHER" id="PTHR39425:SF1">
    <property type="entry name" value="CYTOCHROME C7-LIKE DOMAIN-CONTAINING PROTEIN"/>
    <property type="match status" value="1"/>
</dbReference>
<dbReference type="Proteomes" id="UP000192936">
    <property type="component" value="Unassembled WGS sequence"/>
</dbReference>
<dbReference type="STRING" id="286727.SAMN02982917_1152"/>
<dbReference type="CDD" id="cd08168">
    <property type="entry name" value="Cytochrom_C3"/>
    <property type="match status" value="1"/>
</dbReference>
<gene>
    <name evidence="2" type="ORF">SAMN02982917_1152</name>
</gene>
<proteinExistence type="predicted"/>
<dbReference type="RefSeq" id="WP_085083078.1">
    <property type="nucleotide sequence ID" value="NZ_FXAK01000001.1"/>
</dbReference>